<keyword evidence="2" id="KW-1133">Transmembrane helix</keyword>
<dbReference type="GO" id="GO:0006171">
    <property type="term" value="P:cAMP biosynthetic process"/>
    <property type="evidence" value="ECO:0007669"/>
    <property type="project" value="TreeGrafter"/>
</dbReference>
<dbReference type="Gene3D" id="3.30.70.1230">
    <property type="entry name" value="Nucleotide cyclase"/>
    <property type="match status" value="1"/>
</dbReference>
<keyword evidence="2" id="KW-0812">Transmembrane</keyword>
<dbReference type="InterPro" id="IPR029787">
    <property type="entry name" value="Nucleotide_cyclase"/>
</dbReference>
<reference evidence="4 5" key="2">
    <citation type="submission" date="2019-02" db="EMBL/GenBank/DDBJ databases">
        <title>'Lichenibacterium ramalinii' gen. nov. sp. nov., 'Lichenibacterium minor' gen. nov. sp. nov.</title>
        <authorList>
            <person name="Pankratov T."/>
        </authorList>
    </citation>
    <scope>NUCLEOTIDE SEQUENCE [LARGE SCALE GENOMIC DNA]</scope>
    <source>
        <strain evidence="4 5">RmlP001</strain>
    </source>
</reference>
<dbReference type="Gene3D" id="3.30.450.20">
    <property type="entry name" value="PAS domain"/>
    <property type="match status" value="2"/>
</dbReference>
<dbReference type="CDD" id="cd07302">
    <property type="entry name" value="CHD"/>
    <property type="match status" value="1"/>
</dbReference>
<dbReference type="AlphaFoldDB" id="A0A4Q2RAA4"/>
<dbReference type="InterPro" id="IPR050697">
    <property type="entry name" value="Adenylyl/Guanylyl_Cyclase_3/4"/>
</dbReference>
<dbReference type="InterPro" id="IPR001054">
    <property type="entry name" value="A/G_cyclase"/>
</dbReference>
<dbReference type="SMART" id="SM00044">
    <property type="entry name" value="CYCc"/>
    <property type="match status" value="1"/>
</dbReference>
<feature type="domain" description="Guanylate cyclase" evidence="3">
    <location>
        <begin position="460"/>
        <end position="588"/>
    </location>
</feature>
<dbReference type="OrthoDB" id="9789782at2"/>
<evidence type="ECO:0000313" key="5">
    <source>
        <dbReference type="Proteomes" id="UP000289411"/>
    </source>
</evidence>
<dbReference type="PROSITE" id="PS50125">
    <property type="entry name" value="GUANYLATE_CYCLASE_2"/>
    <property type="match status" value="1"/>
</dbReference>
<reference evidence="4 5" key="1">
    <citation type="submission" date="2018-09" db="EMBL/GenBank/DDBJ databases">
        <authorList>
            <person name="Grouzdev D.S."/>
            <person name="Krutkina M.S."/>
        </authorList>
    </citation>
    <scope>NUCLEOTIDE SEQUENCE [LARGE SCALE GENOMIC DNA]</scope>
    <source>
        <strain evidence="4 5">RmlP001</strain>
    </source>
</reference>
<name>A0A4Q2RAA4_9HYPH</name>
<protein>
    <submittedName>
        <fullName evidence="4">Adenylate/guanylate cyclase domain-containing protein</fullName>
    </submittedName>
</protein>
<proteinExistence type="predicted"/>
<dbReference type="SUPFAM" id="SSF55073">
    <property type="entry name" value="Nucleotide cyclase"/>
    <property type="match status" value="1"/>
</dbReference>
<dbReference type="EMBL" id="QYBC01000013">
    <property type="protein sequence ID" value="RYB03671.1"/>
    <property type="molecule type" value="Genomic_DNA"/>
</dbReference>
<gene>
    <name evidence="4" type="ORF">D3272_16125</name>
</gene>
<dbReference type="Proteomes" id="UP000289411">
    <property type="component" value="Unassembled WGS sequence"/>
</dbReference>
<feature type="region of interest" description="Disordered" evidence="1">
    <location>
        <begin position="641"/>
        <end position="690"/>
    </location>
</feature>
<evidence type="ECO:0000256" key="2">
    <source>
        <dbReference type="SAM" id="Phobius"/>
    </source>
</evidence>
<dbReference type="RefSeq" id="WP_129220239.1">
    <property type="nucleotide sequence ID" value="NZ_QYBC01000013.1"/>
</dbReference>
<evidence type="ECO:0000256" key="1">
    <source>
        <dbReference type="SAM" id="MobiDB-lite"/>
    </source>
</evidence>
<dbReference type="GO" id="GO:0035556">
    <property type="term" value="P:intracellular signal transduction"/>
    <property type="evidence" value="ECO:0007669"/>
    <property type="project" value="InterPro"/>
</dbReference>
<comment type="caution">
    <text evidence="4">The sequence shown here is derived from an EMBL/GenBank/DDBJ whole genome shotgun (WGS) entry which is preliminary data.</text>
</comment>
<dbReference type="Pfam" id="PF00211">
    <property type="entry name" value="Guanylate_cyc"/>
    <property type="match status" value="1"/>
</dbReference>
<keyword evidence="5" id="KW-1185">Reference proteome</keyword>
<accession>A0A4Q2RAA4</accession>
<feature type="transmembrane region" description="Helical" evidence="2">
    <location>
        <begin position="24"/>
        <end position="43"/>
    </location>
</feature>
<dbReference type="PANTHER" id="PTHR43081:SF1">
    <property type="entry name" value="ADENYLATE CYCLASE, TERMINAL-DIFFERENTIATION SPECIFIC"/>
    <property type="match status" value="1"/>
</dbReference>
<dbReference type="GO" id="GO:0004016">
    <property type="term" value="F:adenylate cyclase activity"/>
    <property type="evidence" value="ECO:0007669"/>
    <property type="project" value="UniProtKB-ARBA"/>
</dbReference>
<keyword evidence="2" id="KW-0472">Membrane</keyword>
<evidence type="ECO:0000259" key="3">
    <source>
        <dbReference type="PROSITE" id="PS50125"/>
    </source>
</evidence>
<sequence>MTVRVGSTRAGIRSTHPTLRFRTVLILAFTLLVVVAAAVPLALSERTLASMRRTQVEQQFALVSSGVRSRFDAQFGGANAVLATLAAGFPSDTADEAAAVRLARVLSDLRATSPVALAIVFAKADGSFGLARALTPADRGRAEAAGVGDAAFEVQTGATRDGSRSDSFAYLDATFGILARSPPTPAGYDPRQRPWYRLAQATDRGVVTPPYRFQDYSVSGVTLSRRGGGSGTDVFGIDVTLDDLSASLRDSVAFDGEQVSILEDDGWLVADSAVTGLPLMLDRADHQSRSGTTTGLDRVDAVYRAFRRDPDLRAMDLDLPGDRVLASFATLRFDNRTFLIANTLPDAVFDAPVLRWLRRVLGVECAVVALALVLALQAARSMSGPIMALASDVEHIVAFRGLRAPRRPSRLREVARLSEAVDTLELALRAFATFTPPRLVKGIVERGAMPGLGGIKQEVVVMFSDIEGFTALAEDVAPVDLTAQLSRHLAAIADAVIASGGTVDKFIGDSVMAFWDGEGAAAAACTAALAAEARIAGLNAAFAAEGLPAMRSRFGLHRGEAMLGNVGTPGRMSYTVLGHVVNVASRIEALNKEHGTTVLVSDAVVAVAGRTMAFRHVADAVVRGARTSVGLYAPVSEESGTVATSSAPLGVPAGAPSTSRSSPGRGVADAGQARSGSLAGSTPAEPRPSS</sequence>
<organism evidence="4 5">
    <name type="scientific">Lichenibacterium ramalinae</name>
    <dbReference type="NCBI Taxonomy" id="2316527"/>
    <lineage>
        <taxon>Bacteria</taxon>
        <taxon>Pseudomonadati</taxon>
        <taxon>Pseudomonadota</taxon>
        <taxon>Alphaproteobacteria</taxon>
        <taxon>Hyphomicrobiales</taxon>
        <taxon>Lichenihabitantaceae</taxon>
        <taxon>Lichenibacterium</taxon>
    </lineage>
</organism>
<dbReference type="PANTHER" id="PTHR43081">
    <property type="entry name" value="ADENYLATE CYCLASE, TERMINAL-DIFFERENTIATION SPECIFIC-RELATED"/>
    <property type="match status" value="1"/>
</dbReference>
<evidence type="ECO:0000313" key="4">
    <source>
        <dbReference type="EMBL" id="RYB03671.1"/>
    </source>
</evidence>